<comment type="caution">
    <text evidence="1">The sequence shown here is derived from an EMBL/GenBank/DDBJ whole genome shotgun (WGS) entry which is preliminary data.</text>
</comment>
<evidence type="ECO:0000313" key="1">
    <source>
        <dbReference type="EMBL" id="CAH0048133.1"/>
    </source>
</evidence>
<evidence type="ECO:0000313" key="2">
    <source>
        <dbReference type="Proteomes" id="UP000775872"/>
    </source>
</evidence>
<gene>
    <name evidence="1" type="ORF">CSOL1703_00000076</name>
</gene>
<keyword evidence="2" id="KW-1185">Reference proteome</keyword>
<name>A0A9N9Z398_9HYPO</name>
<protein>
    <submittedName>
        <fullName evidence="1">Uncharacterized protein</fullName>
    </submittedName>
</protein>
<dbReference type="Proteomes" id="UP000775872">
    <property type="component" value="Unassembled WGS sequence"/>
</dbReference>
<dbReference type="EMBL" id="CABFOC020000035">
    <property type="protein sequence ID" value="CAH0048133.1"/>
    <property type="molecule type" value="Genomic_DNA"/>
</dbReference>
<organism evidence="1 2">
    <name type="scientific">Clonostachys solani</name>
    <dbReference type="NCBI Taxonomy" id="160281"/>
    <lineage>
        <taxon>Eukaryota</taxon>
        <taxon>Fungi</taxon>
        <taxon>Dikarya</taxon>
        <taxon>Ascomycota</taxon>
        <taxon>Pezizomycotina</taxon>
        <taxon>Sordariomycetes</taxon>
        <taxon>Hypocreomycetidae</taxon>
        <taxon>Hypocreales</taxon>
        <taxon>Bionectriaceae</taxon>
        <taxon>Clonostachys</taxon>
    </lineage>
</organism>
<accession>A0A9N9Z398</accession>
<proteinExistence type="predicted"/>
<reference evidence="2" key="1">
    <citation type="submission" date="2019-06" db="EMBL/GenBank/DDBJ databases">
        <authorList>
            <person name="Broberg M."/>
        </authorList>
    </citation>
    <scope>NUCLEOTIDE SEQUENCE [LARGE SCALE GENOMIC DNA]</scope>
</reference>
<dbReference type="OrthoDB" id="4763081at2759"/>
<dbReference type="AlphaFoldDB" id="A0A9N9Z398"/>
<sequence length="579" mass="65000">MAASSPVHACFRAQCGICGRALVADDRFIPLIGCELSPESPPCLEGAEFPQGNGVAFDYHGRTLCWRHKCQQCKHASRAVGVHSDCFALFQQECVLEDALDRLWVAVLSRSPWWFALNARVDRRADCPLELIHEKADKFGLSAWRLLPPELTHMIQDSSESALFWLYLSALSFIRDLPGEDSSDGSSHISVPLSNVLAWTRGSAPIITLEEEGPPIVRLTSDCRGLKRVERLDNMPTYQDWRSDTMEFAIQDLGLVKSVIAEFKYNILRLETSDINHGFHIWDMPDPPLLEDCKFCGHIGHSMRFSTIDLHVVTGLTFFFSHNKVYAVHPHTPSYPDATKTFDRFSPQRQASVAWVYLPLPRGEEIISFGIRLKTVDGRTVSQMPCFMFHTKLAGEVILGPLPARNRYQDVVLAPSYPKLLIHNITEFGPITVFGAFAPERDDSMSVPDFSDSPPSNVPSRPALFSSASLQSVTCIEVFESIQTGASSGILFHYENGAQRAVGNCRTGLDSVQTYIKPSRLCWQSTSERPHSMRVIYKFESGDCSTHQHNDDNWVCMALEGTMEFWFSQEDSSILIHHP</sequence>
<reference evidence="1 2" key="2">
    <citation type="submission" date="2021-10" db="EMBL/GenBank/DDBJ databases">
        <authorList>
            <person name="Piombo E."/>
        </authorList>
    </citation>
    <scope>NUCLEOTIDE SEQUENCE [LARGE SCALE GENOMIC DNA]</scope>
</reference>